<dbReference type="Pfam" id="PF06999">
    <property type="entry name" value="Suc_Fer-like"/>
    <property type="match status" value="1"/>
</dbReference>
<feature type="region of interest" description="Disordered" evidence="1">
    <location>
        <begin position="58"/>
        <end position="116"/>
    </location>
</feature>
<reference evidence="3" key="1">
    <citation type="journal article" date="2018" name="Algal Res.">
        <title>Characterization of plant carbon substrate utilization by Auxenochlorella protothecoides.</title>
        <authorList>
            <person name="Vogler B.W."/>
            <person name="Starkenburg S.R."/>
            <person name="Sudasinghe N."/>
            <person name="Schambach J.Y."/>
            <person name="Rollin J.A."/>
            <person name="Pattathil S."/>
            <person name="Barry A.N."/>
        </authorList>
    </citation>
    <scope>NUCLEOTIDE SEQUENCE [LARGE SCALE GENOMIC DNA]</scope>
    <source>
        <strain evidence="3">UTEX 25</strain>
    </source>
</reference>
<proteinExistence type="predicted"/>
<dbReference type="Gene3D" id="3.40.30.10">
    <property type="entry name" value="Glutaredoxin"/>
    <property type="match status" value="1"/>
</dbReference>
<feature type="compositionally biased region" description="Low complexity" evidence="1">
    <location>
        <begin position="63"/>
        <end position="72"/>
    </location>
</feature>
<accession>A0A3M7KWE5</accession>
<dbReference type="PANTHER" id="PTHR31902">
    <property type="entry name" value="ACTIN PATCHES DISTAL PROTEIN 1"/>
    <property type="match status" value="1"/>
</dbReference>
<evidence type="ECO:0000256" key="1">
    <source>
        <dbReference type="SAM" id="MobiDB-lite"/>
    </source>
</evidence>
<gene>
    <name evidence="2" type="ORF">APUTEX25_000338</name>
</gene>
<dbReference type="AlphaFoldDB" id="A0A3M7KWE5"/>
<dbReference type="Proteomes" id="UP000279271">
    <property type="component" value="Unassembled WGS sequence"/>
</dbReference>
<evidence type="ECO:0000313" key="2">
    <source>
        <dbReference type="EMBL" id="RMZ54821.1"/>
    </source>
</evidence>
<name>A0A3M7KWE5_AUXPR</name>
<sequence>RSQHERLLAEARRLLGAPGLDGYPGDLDSITLPRHAADGAVDTEGGRLEALRIMLGGGQQREAAAPAAVPAAKGRKRPAKATRGAGPKPAERSKRAWAARPESSRSGSEEAAGGDGGPACVNLAWTREQVQALQAACLQVDPATTNFWSVVAAKAAMRRVVRLAQREARWEGEAAEASPSTLERVAERRADQAARDKLIDQIFRKRGGQAWGGVLAQGLAGPRAREAGAAQLEAGDAQRAVRGLLAQEPAPALSDDSEEELWSCKLITSSHHSMLRSGSGRSRACLALARQFACCAGSGEAVGGLQFLPPRPGTVTPYDQHLLISLPGLHGGRNPGSAWPSLVERHPAALLVFSALARHKELISSKVKVTAMEGGALPAPAAGTCHLLAFPAGLLYTSLPLPKLGQAAVHAVADDARALPSLDRAVRMCQASPAPKLHLFVCCHGARDARCGARGPSLVAALRRAVHAAGLEESVAVAATSHIGGHETAGNVVAYGAGHPCDGDWFGGLHAGGAVEFLQGLRAMEVGCDGGAEHPLLRPWWRGRRGLTREECVALFDRGGGVEEVGALELEGAEEEDDWGAGQDWDQGDGAGTSPGAGTQGT</sequence>
<protein>
    <submittedName>
        <fullName evidence="2">Uncharacterized protein</fullName>
    </submittedName>
</protein>
<feature type="compositionally biased region" description="Gly residues" evidence="1">
    <location>
        <begin position="589"/>
        <end position="602"/>
    </location>
</feature>
<evidence type="ECO:0000313" key="3">
    <source>
        <dbReference type="Proteomes" id="UP000279271"/>
    </source>
</evidence>
<feature type="compositionally biased region" description="Low complexity" evidence="1">
    <location>
        <begin position="98"/>
        <end position="111"/>
    </location>
</feature>
<feature type="region of interest" description="Disordered" evidence="1">
    <location>
        <begin position="569"/>
        <end position="602"/>
    </location>
</feature>
<feature type="non-terminal residue" evidence="2">
    <location>
        <position position="1"/>
    </location>
</feature>
<organism evidence="2 3">
    <name type="scientific">Auxenochlorella protothecoides</name>
    <name type="common">Green microalga</name>
    <name type="synonym">Chlorella protothecoides</name>
    <dbReference type="NCBI Taxonomy" id="3075"/>
    <lineage>
        <taxon>Eukaryota</taxon>
        <taxon>Viridiplantae</taxon>
        <taxon>Chlorophyta</taxon>
        <taxon>core chlorophytes</taxon>
        <taxon>Trebouxiophyceae</taxon>
        <taxon>Chlorellales</taxon>
        <taxon>Chlorellaceae</taxon>
        <taxon>Auxenochlorella</taxon>
    </lineage>
</organism>
<dbReference type="PANTHER" id="PTHR31902:SF14">
    <property type="entry name" value="ACTIN PATCHES DISTAL PROTEIN 1"/>
    <property type="match status" value="1"/>
</dbReference>
<dbReference type="InterPro" id="IPR009737">
    <property type="entry name" value="Aim32/Apd1-like"/>
</dbReference>
<dbReference type="InterPro" id="IPR036249">
    <property type="entry name" value="Thioredoxin-like_sf"/>
</dbReference>
<comment type="caution">
    <text evidence="2">The sequence shown here is derived from an EMBL/GenBank/DDBJ whole genome shotgun (WGS) entry which is preliminary data.</text>
</comment>
<dbReference type="SUPFAM" id="SSF52833">
    <property type="entry name" value="Thioredoxin-like"/>
    <property type="match status" value="1"/>
</dbReference>
<dbReference type="EMBL" id="QOKY01000172">
    <property type="protein sequence ID" value="RMZ54821.1"/>
    <property type="molecule type" value="Genomic_DNA"/>
</dbReference>